<sequence>MSVPLTCASSTIGTPNMIHQPAACLKGLEALSHVFGTQRVLNKCSWTDKDKKCLGIKAVFGIQFWNKQEAQSGPLQTRDRNSLPLHDFPKVKPKTVRDPLGPAFLPRKCGLFPWAPRCLGQEWDQQKIRGRDSPPGQTTGVPSGRRARSPQQRTLSRRSCERRRPNSRARIGLSGAGRGGAARNTARRSKSAPGGRRPQSPHPGAGPGWKPRQQSCSEARKVRWCGQLPGGGSRRAPWLPSLPFLPRPCAELRPCALRSFPAEHAGPGWPAPKPRAPGWRAPRRPPGRRRPPRAGTHSDRSPFRCGAAARAGAGHGRAPRGAGGGRGRRRPARWGRGARASREQAARPPACRTADRPGGRCGPKFAKTGFPKWTLITVRK</sequence>
<feature type="region of interest" description="Disordered" evidence="1">
    <location>
        <begin position="125"/>
        <end position="215"/>
    </location>
</feature>
<evidence type="ECO:0000256" key="1">
    <source>
        <dbReference type="SAM" id="MobiDB-lite"/>
    </source>
</evidence>
<organism evidence="2 3">
    <name type="scientific">Acinonyx jubatus</name>
    <name type="common">Cheetah</name>
    <dbReference type="NCBI Taxonomy" id="32536"/>
    <lineage>
        <taxon>Eukaryota</taxon>
        <taxon>Metazoa</taxon>
        <taxon>Chordata</taxon>
        <taxon>Craniata</taxon>
        <taxon>Vertebrata</taxon>
        <taxon>Euteleostomi</taxon>
        <taxon>Mammalia</taxon>
        <taxon>Eutheria</taxon>
        <taxon>Laurasiatheria</taxon>
        <taxon>Carnivora</taxon>
        <taxon>Feliformia</taxon>
        <taxon>Felidae</taxon>
        <taxon>Felinae</taxon>
        <taxon>Acinonyx</taxon>
    </lineage>
</organism>
<dbReference type="GeneID" id="113598747"/>
<dbReference type="RefSeq" id="XP_053079329.1">
    <property type="nucleotide sequence ID" value="XM_053223354.1"/>
</dbReference>
<feature type="region of interest" description="Disordered" evidence="1">
    <location>
        <begin position="260"/>
        <end position="365"/>
    </location>
</feature>
<feature type="region of interest" description="Disordered" evidence="1">
    <location>
        <begin position="70"/>
        <end position="90"/>
    </location>
</feature>
<evidence type="ECO:0000313" key="2">
    <source>
        <dbReference type="Proteomes" id="UP001652583"/>
    </source>
</evidence>
<name>A0ABM3Q5Y1_ACIJB</name>
<reference evidence="3" key="1">
    <citation type="submission" date="2025-08" db="UniProtKB">
        <authorList>
            <consortium name="RefSeq"/>
        </authorList>
    </citation>
    <scope>IDENTIFICATION</scope>
    <source>
        <tissue evidence="3">Blood</tissue>
    </source>
</reference>
<gene>
    <name evidence="3" type="primary">LOC113598747</name>
</gene>
<dbReference type="Proteomes" id="UP001652583">
    <property type="component" value="Chromosome B2"/>
</dbReference>
<feature type="compositionally biased region" description="Basic residues" evidence="1">
    <location>
        <begin position="281"/>
        <end position="292"/>
    </location>
</feature>
<accession>A0ABM3Q5Y1</accession>
<evidence type="ECO:0000313" key="3">
    <source>
        <dbReference type="RefSeq" id="XP_053079329.1"/>
    </source>
</evidence>
<protein>
    <submittedName>
        <fullName evidence="3">Translation initiation factor IF-2-like</fullName>
    </submittedName>
</protein>
<proteinExistence type="predicted"/>
<keyword evidence="2" id="KW-1185">Reference proteome</keyword>